<name>A0ABS7FZB4_9ACTN</name>
<comment type="caution">
    <text evidence="5">The sequence shown here is derived from an EMBL/GenBank/DDBJ whole genome shotgun (WGS) entry which is preliminary data.</text>
</comment>
<proteinExistence type="inferred from homology"/>
<evidence type="ECO:0000259" key="4">
    <source>
        <dbReference type="PROSITE" id="PS50983"/>
    </source>
</evidence>
<dbReference type="PROSITE" id="PS50983">
    <property type="entry name" value="FE_B12_PBP"/>
    <property type="match status" value="1"/>
</dbReference>
<dbReference type="EMBL" id="JAIBOA010000017">
    <property type="protein sequence ID" value="MBW8485606.1"/>
    <property type="molecule type" value="Genomic_DNA"/>
</dbReference>
<evidence type="ECO:0000256" key="3">
    <source>
        <dbReference type="SAM" id="SignalP"/>
    </source>
</evidence>
<evidence type="ECO:0000256" key="1">
    <source>
        <dbReference type="ARBA" id="ARBA00008814"/>
    </source>
</evidence>
<dbReference type="InterPro" id="IPR054828">
    <property type="entry name" value="Vit_B12_bind_prot"/>
</dbReference>
<keyword evidence="6" id="KW-1185">Reference proteome</keyword>
<dbReference type="CDD" id="cd01143">
    <property type="entry name" value="YvrC"/>
    <property type="match status" value="1"/>
</dbReference>
<dbReference type="PANTHER" id="PTHR30535">
    <property type="entry name" value="VITAMIN B12-BINDING PROTEIN"/>
    <property type="match status" value="1"/>
</dbReference>
<gene>
    <name evidence="5" type="ORF">K1Y72_24715</name>
</gene>
<protein>
    <submittedName>
        <fullName evidence="5">ABC transporter substrate-binding protein</fullName>
    </submittedName>
</protein>
<dbReference type="PANTHER" id="PTHR30535:SF34">
    <property type="entry name" value="MOLYBDATE-BINDING PROTEIN MOLA"/>
    <property type="match status" value="1"/>
</dbReference>
<dbReference type="NCBIfam" id="NF038402">
    <property type="entry name" value="TroA_like"/>
    <property type="match status" value="1"/>
</dbReference>
<organism evidence="5 6">
    <name type="scientific">Actinomadura parmotrematis</name>
    <dbReference type="NCBI Taxonomy" id="2864039"/>
    <lineage>
        <taxon>Bacteria</taxon>
        <taxon>Bacillati</taxon>
        <taxon>Actinomycetota</taxon>
        <taxon>Actinomycetes</taxon>
        <taxon>Streptosporangiales</taxon>
        <taxon>Thermomonosporaceae</taxon>
        <taxon>Actinomadura</taxon>
    </lineage>
</organism>
<feature type="chain" id="PRO_5045639886" evidence="3">
    <location>
        <begin position="20"/>
        <end position="312"/>
    </location>
</feature>
<evidence type="ECO:0000313" key="6">
    <source>
        <dbReference type="Proteomes" id="UP000774570"/>
    </source>
</evidence>
<accession>A0ABS7FZB4</accession>
<feature type="signal peptide" evidence="3">
    <location>
        <begin position="1"/>
        <end position="19"/>
    </location>
</feature>
<dbReference type="InterPro" id="IPR050902">
    <property type="entry name" value="ABC_Transporter_SBP"/>
</dbReference>
<dbReference type="RefSeq" id="WP_220168846.1">
    <property type="nucleotide sequence ID" value="NZ_JAIBOA010000017.1"/>
</dbReference>
<dbReference type="PROSITE" id="PS51257">
    <property type="entry name" value="PROKAR_LIPOPROTEIN"/>
    <property type="match status" value="1"/>
</dbReference>
<dbReference type="SUPFAM" id="SSF53807">
    <property type="entry name" value="Helical backbone' metal receptor"/>
    <property type="match status" value="1"/>
</dbReference>
<dbReference type="InterPro" id="IPR002491">
    <property type="entry name" value="ABC_transptr_periplasmic_BD"/>
</dbReference>
<evidence type="ECO:0000313" key="5">
    <source>
        <dbReference type="EMBL" id="MBW8485606.1"/>
    </source>
</evidence>
<evidence type="ECO:0000256" key="2">
    <source>
        <dbReference type="ARBA" id="ARBA00022729"/>
    </source>
</evidence>
<keyword evidence="2 3" id="KW-0732">Signal</keyword>
<feature type="domain" description="Fe/B12 periplasmic-binding" evidence="4">
    <location>
        <begin position="56"/>
        <end position="309"/>
    </location>
</feature>
<sequence>MRSVRTLGAALMAGVLALAAGCGDSGDGKDGKDGGAKPISVQASNGTVTLPAVPKRIVSLAPTHTESLFAIGAGAQVVAADEYSTYPANAPRTKLSGFTPNAEAIIKYKPDLVVLSNDQSGIVAALGKVRIPVLLEPAAATLDEAYDEILDLGKATGHEDAAAKVTAGMRTAIQKAVAGAAKPAAGERLTYFHELDEQLDTVTSKTFIGQVYGLFGLGNVADAADKTGGGYPKLSGEALLKADPDLVFLADTKCCGQSAAAAAERPGWSSLTAVRKGQVVALDDDVASRWGPRLPQLVQAIGAGVAKAANAR</sequence>
<reference evidence="5 6" key="1">
    <citation type="submission" date="2021-07" db="EMBL/GenBank/DDBJ databases">
        <title>Actinomadura sp. PM05-2 isolated from lichen.</title>
        <authorList>
            <person name="Somphong A."/>
            <person name="Phongsopitanun W."/>
            <person name="Tanasupawat S."/>
            <person name="Peongsungnone V."/>
        </authorList>
    </citation>
    <scope>NUCLEOTIDE SEQUENCE [LARGE SCALE GENOMIC DNA]</scope>
    <source>
        <strain evidence="5 6">PM05-2</strain>
    </source>
</reference>
<dbReference type="Proteomes" id="UP000774570">
    <property type="component" value="Unassembled WGS sequence"/>
</dbReference>
<dbReference type="Gene3D" id="3.40.50.1980">
    <property type="entry name" value="Nitrogenase molybdenum iron protein domain"/>
    <property type="match status" value="2"/>
</dbReference>
<dbReference type="Pfam" id="PF01497">
    <property type="entry name" value="Peripla_BP_2"/>
    <property type="match status" value="1"/>
</dbReference>
<comment type="similarity">
    <text evidence="1">Belongs to the bacterial solute-binding protein 8 family.</text>
</comment>